<evidence type="ECO:0000313" key="3">
    <source>
        <dbReference type="Proteomes" id="UP001292216"/>
    </source>
</evidence>
<keyword evidence="1" id="KW-1133">Transmembrane helix</keyword>
<evidence type="ECO:0008006" key="4">
    <source>
        <dbReference type="Google" id="ProtNLM"/>
    </source>
</evidence>
<accession>A0ABU5PIW6</accession>
<comment type="caution">
    <text evidence="2">The sequence shown here is derived from an EMBL/GenBank/DDBJ whole genome shotgun (WGS) entry which is preliminary data.</text>
</comment>
<proteinExistence type="predicted"/>
<evidence type="ECO:0000256" key="1">
    <source>
        <dbReference type="SAM" id="Phobius"/>
    </source>
</evidence>
<organism evidence="2 3">
    <name type="scientific">Paenibacillus phoenicis</name>
    <dbReference type="NCBI Taxonomy" id="554117"/>
    <lineage>
        <taxon>Bacteria</taxon>
        <taxon>Bacillati</taxon>
        <taxon>Bacillota</taxon>
        <taxon>Bacilli</taxon>
        <taxon>Bacillales</taxon>
        <taxon>Paenibacillaceae</taxon>
        <taxon>Paenibacillus</taxon>
    </lineage>
</organism>
<protein>
    <recommendedName>
        <fullName evidence="4">Anti-sigma factor</fullName>
    </recommendedName>
</protein>
<dbReference type="RefSeq" id="WP_323076696.1">
    <property type="nucleotide sequence ID" value="NZ_CBCSKM010000003.1"/>
</dbReference>
<name>A0ABU5PIW6_9BACL</name>
<keyword evidence="1" id="KW-0472">Membrane</keyword>
<reference evidence="2 3" key="1">
    <citation type="submission" date="2023-12" db="EMBL/GenBank/DDBJ databases">
        <title>Whole genome sequencing of Paenibacillus phoenicis isolated from the Phoenix Mars Lander spacecraft assembly facility.</title>
        <authorList>
            <person name="Garcia A."/>
            <person name="Venkateswaran K."/>
        </authorList>
    </citation>
    <scope>NUCLEOTIDE SEQUENCE [LARGE SCALE GENOMIC DNA]</scope>
    <source>
        <strain evidence="2 3">3PO2SA</strain>
    </source>
</reference>
<dbReference type="Proteomes" id="UP001292216">
    <property type="component" value="Unassembled WGS sequence"/>
</dbReference>
<feature type="transmembrane region" description="Helical" evidence="1">
    <location>
        <begin position="91"/>
        <end position="110"/>
    </location>
</feature>
<evidence type="ECO:0000313" key="2">
    <source>
        <dbReference type="EMBL" id="MEA3569836.1"/>
    </source>
</evidence>
<dbReference type="EMBL" id="JAYERP010000001">
    <property type="protein sequence ID" value="MEA3569836.1"/>
    <property type="molecule type" value="Genomic_DNA"/>
</dbReference>
<gene>
    <name evidence="2" type="ORF">U9M73_07470</name>
</gene>
<keyword evidence="1" id="KW-0812">Transmembrane</keyword>
<keyword evidence="3" id="KW-1185">Reference proteome</keyword>
<sequence>MSQQNPENLALWRSYICGELDANTESRLEALLQGDEAAFTDYAAALSSLESELPGPKDEEAYRQSIIEQLPHAREIKARTSSRRTWSRHPLLHYVIAATLTALLLGSGVFDHIAVTSNQLMNRPNSSSLSERMMKATTGWLDGWQR</sequence>